<dbReference type="Pfam" id="PF15455">
    <property type="entry name" value="Pro-rich_19"/>
    <property type="match status" value="1"/>
</dbReference>
<comment type="caution">
    <text evidence="2">The sequence shown here is derived from an EMBL/GenBank/DDBJ whole genome shotgun (WGS) entry which is preliminary data.</text>
</comment>
<name>A0AAV1PZA5_SCOSC</name>
<protein>
    <submittedName>
        <fullName evidence="2">Uncharacterized protein si:dkey-250k15.4</fullName>
    </submittedName>
</protein>
<accession>A0AAV1PZA5</accession>
<feature type="compositionally biased region" description="Basic and acidic residues" evidence="1">
    <location>
        <begin position="92"/>
        <end position="104"/>
    </location>
</feature>
<feature type="compositionally biased region" description="Polar residues" evidence="1">
    <location>
        <begin position="312"/>
        <end position="333"/>
    </location>
</feature>
<feature type="compositionally biased region" description="Basic residues" evidence="1">
    <location>
        <begin position="81"/>
        <end position="91"/>
    </location>
</feature>
<dbReference type="Proteomes" id="UP001314229">
    <property type="component" value="Unassembled WGS sequence"/>
</dbReference>
<reference evidence="2 3" key="1">
    <citation type="submission" date="2024-01" db="EMBL/GenBank/DDBJ databases">
        <authorList>
            <person name="Alioto T."/>
            <person name="Alioto T."/>
            <person name="Gomez Garrido J."/>
        </authorList>
    </citation>
    <scope>NUCLEOTIDE SEQUENCE [LARGE SCALE GENOMIC DNA]</scope>
</reference>
<evidence type="ECO:0000256" key="1">
    <source>
        <dbReference type="SAM" id="MobiDB-lite"/>
    </source>
</evidence>
<proteinExistence type="predicted"/>
<feature type="region of interest" description="Disordered" evidence="1">
    <location>
        <begin position="303"/>
        <end position="348"/>
    </location>
</feature>
<sequence>MNKSAPRCRATTELHAAENDFRIQFSMSHVCRRALSEKEKVLNVFDNPFKTTDENSCSANRSAADCRCLNHHGGSKTDGLHKKKRLRKRKERSQMRSGGKDVTKPHHHYCHQSSKDMTHLHNCCHSSCRCPSRSNASFLNVVPTAQEPSIITESRLIGHHGLFNHEVKSIDIERLLTEQRKLEKDRKINTASNNRSASHIPSPLCSSDLFGGHTDEVEKKADRAAKVQHDFQEKEKKTVQPESQGSDLTPGQRSQQRLNPSSGSYKSSIDVEITKSITADSVTSEKGRVSELSPICETENVKTLKKKEKRQTFSTLEQTPKNQEPPVHQTQAHGLSPSPLQLSISPTAGDTRFRRKVRDCVSESVSAAAARLSRSLQFPLLRKRNLLLESREVLLKALQEYHGPRLQENLLKVQQCLSFDCVRAVQNQHQNQKRPVLIDDDGLWSAVFQVDATNQASVGTQKTASFRMTGSKHFNWNSSPQPHQSIEQTAGWLTSPVETSVNLLDDILSSPQMCMDFEPFRASSSDHLFAPSLSSFWGATTSASQHWEDSFNRPDTKDSDMFDCFDNSFMNHTRAEREGSNDIHYSDRNLRPFFPNQAQLPGRHSAEPRQFLQEQDSFETERCSFAPIPQLQQSNHPSFSHFSHPPTCSSLMSHHTDMKNYPPSHMLERGAAPSLSSLPSPEDWSFPPMRLY</sequence>
<feature type="compositionally biased region" description="Polar residues" evidence="1">
    <location>
        <begin position="240"/>
        <end position="267"/>
    </location>
</feature>
<feature type="compositionally biased region" description="Low complexity" evidence="1">
    <location>
        <begin position="335"/>
        <end position="346"/>
    </location>
</feature>
<feature type="compositionally biased region" description="Basic and acidic residues" evidence="1">
    <location>
        <begin position="219"/>
        <end position="239"/>
    </location>
</feature>
<feature type="region of interest" description="Disordered" evidence="1">
    <location>
        <begin position="75"/>
        <end position="108"/>
    </location>
</feature>
<dbReference type="AlphaFoldDB" id="A0AAV1PZA5"/>
<dbReference type="EMBL" id="CAWUFR010000389">
    <property type="protein sequence ID" value="CAK6977093.1"/>
    <property type="molecule type" value="Genomic_DNA"/>
</dbReference>
<evidence type="ECO:0000313" key="3">
    <source>
        <dbReference type="Proteomes" id="UP001314229"/>
    </source>
</evidence>
<dbReference type="InterPro" id="IPR029355">
    <property type="entry name" value="Pro-rich_19"/>
</dbReference>
<feature type="compositionally biased region" description="Polar residues" evidence="1">
    <location>
        <begin position="189"/>
        <end position="199"/>
    </location>
</feature>
<keyword evidence="3" id="KW-1185">Reference proteome</keyword>
<feature type="region of interest" description="Disordered" evidence="1">
    <location>
        <begin position="186"/>
        <end position="207"/>
    </location>
</feature>
<feature type="region of interest" description="Disordered" evidence="1">
    <location>
        <begin position="219"/>
        <end position="269"/>
    </location>
</feature>
<organism evidence="2 3">
    <name type="scientific">Scomber scombrus</name>
    <name type="common">Atlantic mackerel</name>
    <name type="synonym">Scomber vernalis</name>
    <dbReference type="NCBI Taxonomy" id="13677"/>
    <lineage>
        <taxon>Eukaryota</taxon>
        <taxon>Metazoa</taxon>
        <taxon>Chordata</taxon>
        <taxon>Craniata</taxon>
        <taxon>Vertebrata</taxon>
        <taxon>Euteleostomi</taxon>
        <taxon>Actinopterygii</taxon>
        <taxon>Neopterygii</taxon>
        <taxon>Teleostei</taxon>
        <taxon>Neoteleostei</taxon>
        <taxon>Acanthomorphata</taxon>
        <taxon>Pelagiaria</taxon>
        <taxon>Scombriformes</taxon>
        <taxon>Scombridae</taxon>
        <taxon>Scomber</taxon>
    </lineage>
</organism>
<gene>
    <name evidence="2" type="ORF">FSCOSCO3_A016352</name>
</gene>
<feature type="region of interest" description="Disordered" evidence="1">
    <location>
        <begin position="651"/>
        <end position="682"/>
    </location>
</feature>
<evidence type="ECO:0000313" key="2">
    <source>
        <dbReference type="EMBL" id="CAK6977093.1"/>
    </source>
</evidence>